<dbReference type="Gene3D" id="3.40.50.1820">
    <property type="entry name" value="alpha/beta hydrolase"/>
    <property type="match status" value="1"/>
</dbReference>
<dbReference type="Pfam" id="PF12146">
    <property type="entry name" value="Hydrolase_4"/>
    <property type="match status" value="1"/>
</dbReference>
<sequence>MSFSTMEWRCADGTRMHASEWSLEPERKARAVIGIVHGMGEHMGRYSHVAEMLNAEGYAVIGFDQRGHGQTEGKRGHVSGYEGLLEGVDRLIAEGQCKYPGVPFFLLGHSMGGNVTLNYLLRKQPDIAGAIVTGPWLKLAFKPPSLQATIGKIIERIYPKYTNNRPMVADSLTTDPVMIERYLNDPLGHGQITAKFFFSVQGAGLWALKHAKDLKLPLLLMHGEDDKVTSIHASKQFAEQLSGANVTWREWPGFKHELLNERGRQEVFHVIRDWLDVQLKAR</sequence>
<evidence type="ECO:0000313" key="2">
    <source>
        <dbReference type="EMBL" id="QMV40000.1"/>
    </source>
</evidence>
<dbReference type="PANTHER" id="PTHR11614">
    <property type="entry name" value="PHOSPHOLIPASE-RELATED"/>
    <property type="match status" value="1"/>
</dbReference>
<dbReference type="InterPro" id="IPR029058">
    <property type="entry name" value="AB_hydrolase_fold"/>
</dbReference>
<proteinExistence type="predicted"/>
<feature type="domain" description="Serine aminopeptidase S33" evidence="1">
    <location>
        <begin position="28"/>
        <end position="262"/>
    </location>
</feature>
<dbReference type="KEGG" id="cchl:FPL14_01355"/>
<dbReference type="PRINTS" id="PR00111">
    <property type="entry name" value="ABHYDROLASE"/>
</dbReference>
<dbReference type="RefSeq" id="WP_182301332.1">
    <property type="nucleotide sequence ID" value="NZ_CP041969.1"/>
</dbReference>
<dbReference type="EMBL" id="CP041969">
    <property type="protein sequence ID" value="QMV40000.1"/>
    <property type="molecule type" value="Genomic_DNA"/>
</dbReference>
<dbReference type="Proteomes" id="UP000515679">
    <property type="component" value="Chromosome"/>
</dbReference>
<dbReference type="InterPro" id="IPR022742">
    <property type="entry name" value="Hydrolase_4"/>
</dbReference>
<keyword evidence="3" id="KW-1185">Reference proteome</keyword>
<organism evidence="2 3">
    <name type="scientific">Cohnella cholangitidis</name>
    <dbReference type="NCBI Taxonomy" id="2598458"/>
    <lineage>
        <taxon>Bacteria</taxon>
        <taxon>Bacillati</taxon>
        <taxon>Bacillota</taxon>
        <taxon>Bacilli</taxon>
        <taxon>Bacillales</taxon>
        <taxon>Paenibacillaceae</taxon>
        <taxon>Cohnella</taxon>
    </lineage>
</organism>
<evidence type="ECO:0000259" key="1">
    <source>
        <dbReference type="Pfam" id="PF12146"/>
    </source>
</evidence>
<reference evidence="2 3" key="1">
    <citation type="submission" date="2019-07" db="EMBL/GenBank/DDBJ databases">
        <authorList>
            <person name="Kim J.K."/>
            <person name="Cheong H.-M."/>
            <person name="Choi Y."/>
            <person name="Hwang K.J."/>
            <person name="Lee S."/>
            <person name="Choi C."/>
        </authorList>
    </citation>
    <scope>NUCLEOTIDE SEQUENCE [LARGE SCALE GENOMIC DNA]</scope>
    <source>
        <strain evidence="2 3">KS 22</strain>
    </source>
</reference>
<accession>A0A7G5BSR6</accession>
<dbReference type="InterPro" id="IPR051044">
    <property type="entry name" value="MAG_DAG_Lipase"/>
</dbReference>
<dbReference type="SUPFAM" id="SSF53474">
    <property type="entry name" value="alpha/beta-Hydrolases"/>
    <property type="match status" value="1"/>
</dbReference>
<gene>
    <name evidence="2" type="ORF">FPL14_01355</name>
</gene>
<dbReference type="AlphaFoldDB" id="A0A7G5BSR6"/>
<evidence type="ECO:0000313" key="3">
    <source>
        <dbReference type="Proteomes" id="UP000515679"/>
    </source>
</evidence>
<name>A0A7G5BSR6_9BACL</name>
<dbReference type="InterPro" id="IPR000073">
    <property type="entry name" value="AB_hydrolase_1"/>
</dbReference>
<protein>
    <submittedName>
        <fullName evidence="2">Lysophospholipase</fullName>
    </submittedName>
</protein>